<proteinExistence type="predicted"/>
<comment type="caution">
    <text evidence="2">The sequence shown here is derived from an EMBL/GenBank/DDBJ whole genome shotgun (WGS) entry which is preliminary data.</text>
</comment>
<evidence type="ECO:0000313" key="2">
    <source>
        <dbReference type="EMBL" id="KAH6658792.1"/>
    </source>
</evidence>
<name>A0A9P8UUW3_9PEZI</name>
<dbReference type="Proteomes" id="UP000770015">
    <property type="component" value="Unassembled WGS sequence"/>
</dbReference>
<sequence length="82" mass="9249">MGWTVTFMPNGKMRVESQYYQIWRTNDAARGVDNQLSTAMPLGGRNADWAATIAVKRVRDPDSDEETLSRVEKRVKTTQGST</sequence>
<protein>
    <submittedName>
        <fullName evidence="2">Uncharacterized protein</fullName>
    </submittedName>
</protein>
<dbReference type="AlphaFoldDB" id="A0A9P8UUW3"/>
<keyword evidence="3" id="KW-1185">Reference proteome</keyword>
<evidence type="ECO:0000256" key="1">
    <source>
        <dbReference type="SAM" id="MobiDB-lite"/>
    </source>
</evidence>
<organism evidence="2 3">
    <name type="scientific">Plectosphaerella plurivora</name>
    <dbReference type="NCBI Taxonomy" id="936078"/>
    <lineage>
        <taxon>Eukaryota</taxon>
        <taxon>Fungi</taxon>
        <taxon>Dikarya</taxon>
        <taxon>Ascomycota</taxon>
        <taxon>Pezizomycotina</taxon>
        <taxon>Sordariomycetes</taxon>
        <taxon>Hypocreomycetidae</taxon>
        <taxon>Glomerellales</taxon>
        <taxon>Plectosphaerellaceae</taxon>
        <taxon>Plectosphaerella</taxon>
    </lineage>
</organism>
<gene>
    <name evidence="2" type="ORF">F5X68DRAFT_237994</name>
</gene>
<accession>A0A9P8UUW3</accession>
<dbReference type="EMBL" id="JAGSXJ010000060">
    <property type="protein sequence ID" value="KAH6658792.1"/>
    <property type="molecule type" value="Genomic_DNA"/>
</dbReference>
<feature type="compositionally biased region" description="Basic and acidic residues" evidence="1">
    <location>
        <begin position="59"/>
        <end position="75"/>
    </location>
</feature>
<feature type="region of interest" description="Disordered" evidence="1">
    <location>
        <begin position="59"/>
        <end position="82"/>
    </location>
</feature>
<reference evidence="2" key="1">
    <citation type="journal article" date="2021" name="Nat. Commun.">
        <title>Genetic determinants of endophytism in the Arabidopsis root mycobiome.</title>
        <authorList>
            <person name="Mesny F."/>
            <person name="Miyauchi S."/>
            <person name="Thiergart T."/>
            <person name="Pickel B."/>
            <person name="Atanasova L."/>
            <person name="Karlsson M."/>
            <person name="Huettel B."/>
            <person name="Barry K.W."/>
            <person name="Haridas S."/>
            <person name="Chen C."/>
            <person name="Bauer D."/>
            <person name="Andreopoulos W."/>
            <person name="Pangilinan J."/>
            <person name="LaButti K."/>
            <person name="Riley R."/>
            <person name="Lipzen A."/>
            <person name="Clum A."/>
            <person name="Drula E."/>
            <person name="Henrissat B."/>
            <person name="Kohler A."/>
            <person name="Grigoriev I.V."/>
            <person name="Martin F.M."/>
            <person name="Hacquard S."/>
        </authorList>
    </citation>
    <scope>NUCLEOTIDE SEQUENCE</scope>
    <source>
        <strain evidence="2">MPI-SDFR-AT-0117</strain>
    </source>
</reference>
<evidence type="ECO:0000313" key="3">
    <source>
        <dbReference type="Proteomes" id="UP000770015"/>
    </source>
</evidence>
<dbReference type="OrthoDB" id="331602at2759"/>